<dbReference type="AlphaFoldDB" id="A0A3N4JS63"/>
<reference evidence="1 2" key="1">
    <citation type="journal article" date="2018" name="Nat. Ecol. Evol.">
        <title>Pezizomycetes genomes reveal the molecular basis of ectomycorrhizal truffle lifestyle.</title>
        <authorList>
            <person name="Murat C."/>
            <person name="Payen T."/>
            <person name="Noel B."/>
            <person name="Kuo A."/>
            <person name="Morin E."/>
            <person name="Chen J."/>
            <person name="Kohler A."/>
            <person name="Krizsan K."/>
            <person name="Balestrini R."/>
            <person name="Da Silva C."/>
            <person name="Montanini B."/>
            <person name="Hainaut M."/>
            <person name="Levati E."/>
            <person name="Barry K.W."/>
            <person name="Belfiori B."/>
            <person name="Cichocki N."/>
            <person name="Clum A."/>
            <person name="Dockter R.B."/>
            <person name="Fauchery L."/>
            <person name="Guy J."/>
            <person name="Iotti M."/>
            <person name="Le Tacon F."/>
            <person name="Lindquist E.A."/>
            <person name="Lipzen A."/>
            <person name="Malagnac F."/>
            <person name="Mello A."/>
            <person name="Molinier V."/>
            <person name="Miyauchi S."/>
            <person name="Poulain J."/>
            <person name="Riccioni C."/>
            <person name="Rubini A."/>
            <person name="Sitrit Y."/>
            <person name="Splivallo R."/>
            <person name="Traeger S."/>
            <person name="Wang M."/>
            <person name="Zifcakova L."/>
            <person name="Wipf D."/>
            <person name="Zambonelli A."/>
            <person name="Paolocci F."/>
            <person name="Nowrousian M."/>
            <person name="Ottonello S."/>
            <person name="Baldrian P."/>
            <person name="Spatafora J.W."/>
            <person name="Henrissat B."/>
            <person name="Nagy L.G."/>
            <person name="Aury J.M."/>
            <person name="Wincker P."/>
            <person name="Grigoriev I.V."/>
            <person name="Bonfante P."/>
            <person name="Martin F.M."/>
        </authorList>
    </citation>
    <scope>NUCLEOTIDE SEQUENCE [LARGE SCALE GENOMIC DNA]</scope>
    <source>
        <strain evidence="1 2">120613-1</strain>
    </source>
</reference>
<proteinExistence type="predicted"/>
<dbReference type="EMBL" id="ML120375">
    <property type="protein sequence ID" value="RPB01184.1"/>
    <property type="molecule type" value="Genomic_DNA"/>
</dbReference>
<dbReference type="Proteomes" id="UP000276215">
    <property type="component" value="Unassembled WGS sequence"/>
</dbReference>
<accession>A0A3N4JS63</accession>
<gene>
    <name evidence="1" type="ORF">L873DRAFT_1788493</name>
</gene>
<sequence length="186" mass="20275">MAAMMDIDVSGKTVGANKSITGESWSSLYHHPPTKNIIEKRSSHISRLLPVFPIFCPTAHINSLTAPEDANKRIIIHADGYTNELAVDHIAKHSPELADSLPEKKGKTGTCLGGTFTIHDQNMKYVLPEARSFEECIVDTAKYILDAQKNAATTGIKTEYRSDPMLAVMQSVPEDGEQKQGGLLVG</sequence>
<dbReference type="Gene3D" id="3.40.50.720">
    <property type="entry name" value="NAD(P)-binding Rossmann-like Domain"/>
    <property type="match status" value="1"/>
</dbReference>
<keyword evidence="2" id="KW-1185">Reference proteome</keyword>
<evidence type="ECO:0000313" key="2">
    <source>
        <dbReference type="Proteomes" id="UP000276215"/>
    </source>
</evidence>
<organism evidence="1 2">
    <name type="scientific">Choiromyces venosus 120613-1</name>
    <dbReference type="NCBI Taxonomy" id="1336337"/>
    <lineage>
        <taxon>Eukaryota</taxon>
        <taxon>Fungi</taxon>
        <taxon>Dikarya</taxon>
        <taxon>Ascomycota</taxon>
        <taxon>Pezizomycotina</taxon>
        <taxon>Pezizomycetes</taxon>
        <taxon>Pezizales</taxon>
        <taxon>Tuberaceae</taxon>
        <taxon>Choiromyces</taxon>
    </lineage>
</organism>
<protein>
    <submittedName>
        <fullName evidence="1">Uncharacterized protein</fullName>
    </submittedName>
</protein>
<evidence type="ECO:0000313" key="1">
    <source>
        <dbReference type="EMBL" id="RPB01184.1"/>
    </source>
</evidence>
<name>A0A3N4JS63_9PEZI</name>